<accession>J9GIG1</accession>
<dbReference type="AlphaFoldDB" id="J9GIG1"/>
<protein>
    <submittedName>
        <fullName evidence="1">Uncharacterized protein</fullName>
    </submittedName>
</protein>
<reference evidence="1" key="1">
    <citation type="journal article" date="2012" name="PLoS ONE">
        <title>Gene sets for utilization of primary and secondary nutrition supplies in the distal gut of endangered iberian lynx.</title>
        <authorList>
            <person name="Alcaide M."/>
            <person name="Messina E."/>
            <person name="Richter M."/>
            <person name="Bargiela R."/>
            <person name="Peplies J."/>
            <person name="Huws S.A."/>
            <person name="Newbold C.J."/>
            <person name="Golyshin P.N."/>
            <person name="Simon M.A."/>
            <person name="Lopez G."/>
            <person name="Yakimov M.M."/>
            <person name="Ferrer M."/>
        </authorList>
    </citation>
    <scope>NUCLEOTIDE SEQUENCE</scope>
</reference>
<comment type="caution">
    <text evidence="1">The sequence shown here is derived from an EMBL/GenBank/DDBJ whole genome shotgun (WGS) entry which is preliminary data.</text>
</comment>
<name>J9GIG1_9ZZZZ</name>
<dbReference type="EMBL" id="AMCI01003867">
    <property type="protein sequence ID" value="EJW99304.1"/>
    <property type="molecule type" value="Genomic_DNA"/>
</dbReference>
<gene>
    <name evidence="1" type="ORF">EVA_12591</name>
</gene>
<evidence type="ECO:0000313" key="1">
    <source>
        <dbReference type="EMBL" id="EJW99304.1"/>
    </source>
</evidence>
<sequence>MIMALFASYSPVRRVLRRMDSKSELYFSNSLSSSGSILSSFSSNAISHITYMSSHEAQSFS</sequence>
<organism evidence="1">
    <name type="scientific">gut metagenome</name>
    <dbReference type="NCBI Taxonomy" id="749906"/>
    <lineage>
        <taxon>unclassified sequences</taxon>
        <taxon>metagenomes</taxon>
        <taxon>organismal metagenomes</taxon>
    </lineage>
</organism>
<proteinExistence type="predicted"/>